<keyword evidence="4 7" id="KW-1133">Transmembrane helix</keyword>
<dbReference type="OrthoDB" id="5296287at2759"/>
<dbReference type="GO" id="GO:0016020">
    <property type="term" value="C:membrane"/>
    <property type="evidence" value="ECO:0007669"/>
    <property type="project" value="UniProtKB-SubCell"/>
</dbReference>
<dbReference type="InterPro" id="IPR020846">
    <property type="entry name" value="MFS_dom"/>
</dbReference>
<proteinExistence type="inferred from homology"/>
<feature type="transmembrane region" description="Helical" evidence="7">
    <location>
        <begin position="322"/>
        <end position="341"/>
    </location>
</feature>
<dbReference type="Proteomes" id="UP000799764">
    <property type="component" value="Unassembled WGS sequence"/>
</dbReference>
<protein>
    <submittedName>
        <fullName evidence="9">MFS general substrate transporter</fullName>
    </submittedName>
</protein>
<name>A0A9P4PJA7_9PLEO</name>
<evidence type="ECO:0000313" key="10">
    <source>
        <dbReference type="Proteomes" id="UP000799764"/>
    </source>
</evidence>
<dbReference type="InterPro" id="IPR011701">
    <property type="entry name" value="MFS"/>
</dbReference>
<dbReference type="Pfam" id="PF07690">
    <property type="entry name" value="MFS_1"/>
    <property type="match status" value="1"/>
</dbReference>
<dbReference type="PANTHER" id="PTHR23502">
    <property type="entry name" value="MAJOR FACILITATOR SUPERFAMILY"/>
    <property type="match status" value="1"/>
</dbReference>
<accession>A0A9P4PJA7</accession>
<evidence type="ECO:0000256" key="5">
    <source>
        <dbReference type="ARBA" id="ARBA00023136"/>
    </source>
</evidence>
<comment type="similarity">
    <text evidence="2">Belongs to the major facilitator superfamily.</text>
</comment>
<evidence type="ECO:0000256" key="2">
    <source>
        <dbReference type="ARBA" id="ARBA00008335"/>
    </source>
</evidence>
<dbReference type="PROSITE" id="PS50850">
    <property type="entry name" value="MFS"/>
    <property type="match status" value="1"/>
</dbReference>
<feature type="domain" description="Major facilitator superfamily (MFS) profile" evidence="8">
    <location>
        <begin position="52"/>
        <end position="478"/>
    </location>
</feature>
<feature type="transmembrane region" description="Helical" evidence="7">
    <location>
        <begin position="279"/>
        <end position="302"/>
    </location>
</feature>
<dbReference type="SUPFAM" id="SSF103473">
    <property type="entry name" value="MFS general substrate transporter"/>
    <property type="match status" value="1"/>
</dbReference>
<feature type="compositionally biased region" description="Basic and acidic residues" evidence="6">
    <location>
        <begin position="1"/>
        <end position="11"/>
    </location>
</feature>
<dbReference type="GO" id="GO:0022857">
    <property type="term" value="F:transmembrane transporter activity"/>
    <property type="evidence" value="ECO:0007669"/>
    <property type="project" value="InterPro"/>
</dbReference>
<feature type="region of interest" description="Disordered" evidence="6">
    <location>
        <begin position="1"/>
        <end position="28"/>
    </location>
</feature>
<comment type="subcellular location">
    <subcellularLocation>
        <location evidence="1">Membrane</location>
        <topology evidence="1">Multi-pass membrane protein</topology>
    </subcellularLocation>
</comment>
<feature type="transmembrane region" description="Helical" evidence="7">
    <location>
        <begin position="52"/>
        <end position="75"/>
    </location>
</feature>
<feature type="transmembrane region" description="Helical" evidence="7">
    <location>
        <begin position="208"/>
        <end position="227"/>
    </location>
</feature>
<evidence type="ECO:0000256" key="6">
    <source>
        <dbReference type="SAM" id="MobiDB-lite"/>
    </source>
</evidence>
<feature type="transmembrane region" description="Helical" evidence="7">
    <location>
        <begin position="177"/>
        <end position="202"/>
    </location>
</feature>
<evidence type="ECO:0000256" key="7">
    <source>
        <dbReference type="SAM" id="Phobius"/>
    </source>
</evidence>
<dbReference type="Gene3D" id="1.20.1250.20">
    <property type="entry name" value="MFS general substrate transporter like domains"/>
    <property type="match status" value="1"/>
</dbReference>
<keyword evidence="5 7" id="KW-0472">Membrane</keyword>
<keyword evidence="10" id="KW-1185">Reference proteome</keyword>
<sequence length="505" mass="55291">MPVSDEERTAGESKPPQQVTKIRAPPNRNLVDWEGENDPSNPLNWPSWTKTVNITIILMMCVTHASAATAFIPSIGSIQEDFESDNAYLSAFIVSAYPLGFTAGPLLIVPLAEILGRVLLYHLCNLLFVSFTCWCAVTKSLGMLALARCLAGCGGAVTVSLAAGSMSDMVQGNMSRLLLIVVGLAIYLTPAISPLVGSHIYFKWGWPWIFWISAIMGGICTVIGFALSETYEPILLINEATEWRRRTQNWMLFTPFDEHPNRIITTRCRNAFRQPLRILLSPSFLLTSFLPAAGFAFLYIVYITLPRAFLSVYTWPSMDLGLAYLGIAVGIIIAVASGAAASEKYAKLRAARNDTRAENRLIPLLCFWPLTGLGLFLYGYCVHQKMHWAGPVVSLGLVGAGVMFSIQLNSLYLFDAFPTKSTSAIHASLLLQSLLGGVIPLFSHKLYEYFSSPYMFYFLGGIALPLTIVPGIFYLLRRGEGPAWAGNPRGECSARTACGSPSLPS</sequence>
<feature type="transmembrane region" description="Helical" evidence="7">
    <location>
        <begin position="87"/>
        <end position="111"/>
    </location>
</feature>
<organism evidence="9 10">
    <name type="scientific">Karstenula rhodostoma CBS 690.94</name>
    <dbReference type="NCBI Taxonomy" id="1392251"/>
    <lineage>
        <taxon>Eukaryota</taxon>
        <taxon>Fungi</taxon>
        <taxon>Dikarya</taxon>
        <taxon>Ascomycota</taxon>
        <taxon>Pezizomycotina</taxon>
        <taxon>Dothideomycetes</taxon>
        <taxon>Pleosporomycetidae</taxon>
        <taxon>Pleosporales</taxon>
        <taxon>Massarineae</taxon>
        <taxon>Didymosphaeriaceae</taxon>
        <taxon>Karstenula</taxon>
    </lineage>
</organism>
<comment type="caution">
    <text evidence="9">The sequence shown here is derived from an EMBL/GenBank/DDBJ whole genome shotgun (WGS) entry which is preliminary data.</text>
</comment>
<evidence type="ECO:0000256" key="1">
    <source>
        <dbReference type="ARBA" id="ARBA00004141"/>
    </source>
</evidence>
<feature type="transmembrane region" description="Helical" evidence="7">
    <location>
        <begin position="454"/>
        <end position="476"/>
    </location>
</feature>
<feature type="transmembrane region" description="Helical" evidence="7">
    <location>
        <begin position="118"/>
        <end position="137"/>
    </location>
</feature>
<evidence type="ECO:0000256" key="4">
    <source>
        <dbReference type="ARBA" id="ARBA00022989"/>
    </source>
</evidence>
<keyword evidence="3 7" id="KW-0812">Transmembrane</keyword>
<evidence type="ECO:0000259" key="8">
    <source>
        <dbReference type="PROSITE" id="PS50850"/>
    </source>
</evidence>
<feature type="transmembrane region" description="Helical" evidence="7">
    <location>
        <begin position="424"/>
        <end position="442"/>
    </location>
</feature>
<dbReference type="PANTHER" id="PTHR23502:SF68">
    <property type="entry name" value="MULTIDRUG TRANSPORTER, PUTATIVE (AFU_ORTHOLOGUE AFUA_3G01120)-RELATED"/>
    <property type="match status" value="1"/>
</dbReference>
<gene>
    <name evidence="9" type="ORF">P171DRAFT_359445</name>
</gene>
<feature type="transmembrane region" description="Helical" evidence="7">
    <location>
        <begin position="361"/>
        <end position="380"/>
    </location>
</feature>
<feature type="transmembrane region" description="Helical" evidence="7">
    <location>
        <begin position="143"/>
        <end position="165"/>
    </location>
</feature>
<evidence type="ECO:0000256" key="3">
    <source>
        <dbReference type="ARBA" id="ARBA00022692"/>
    </source>
</evidence>
<feature type="transmembrane region" description="Helical" evidence="7">
    <location>
        <begin position="392"/>
        <end position="412"/>
    </location>
</feature>
<dbReference type="AlphaFoldDB" id="A0A9P4PJA7"/>
<dbReference type="InterPro" id="IPR036259">
    <property type="entry name" value="MFS_trans_sf"/>
</dbReference>
<evidence type="ECO:0000313" key="9">
    <source>
        <dbReference type="EMBL" id="KAF2445095.1"/>
    </source>
</evidence>
<dbReference type="EMBL" id="MU001500">
    <property type="protein sequence ID" value="KAF2445095.1"/>
    <property type="molecule type" value="Genomic_DNA"/>
</dbReference>
<reference evidence="9" key="1">
    <citation type="journal article" date="2020" name="Stud. Mycol.">
        <title>101 Dothideomycetes genomes: a test case for predicting lifestyles and emergence of pathogens.</title>
        <authorList>
            <person name="Haridas S."/>
            <person name="Albert R."/>
            <person name="Binder M."/>
            <person name="Bloem J."/>
            <person name="Labutti K."/>
            <person name="Salamov A."/>
            <person name="Andreopoulos B."/>
            <person name="Baker S."/>
            <person name="Barry K."/>
            <person name="Bills G."/>
            <person name="Bluhm B."/>
            <person name="Cannon C."/>
            <person name="Castanera R."/>
            <person name="Culley D."/>
            <person name="Daum C."/>
            <person name="Ezra D."/>
            <person name="Gonzalez J."/>
            <person name="Henrissat B."/>
            <person name="Kuo A."/>
            <person name="Liang C."/>
            <person name="Lipzen A."/>
            <person name="Lutzoni F."/>
            <person name="Magnuson J."/>
            <person name="Mondo S."/>
            <person name="Nolan M."/>
            <person name="Ohm R."/>
            <person name="Pangilinan J."/>
            <person name="Park H.-J."/>
            <person name="Ramirez L."/>
            <person name="Alfaro M."/>
            <person name="Sun H."/>
            <person name="Tritt A."/>
            <person name="Yoshinaga Y."/>
            <person name="Zwiers L.-H."/>
            <person name="Turgeon B."/>
            <person name="Goodwin S."/>
            <person name="Spatafora J."/>
            <person name="Crous P."/>
            <person name="Grigoriev I."/>
        </authorList>
    </citation>
    <scope>NUCLEOTIDE SEQUENCE</scope>
    <source>
        <strain evidence="9">CBS 690.94</strain>
    </source>
</reference>